<dbReference type="AlphaFoldDB" id="G7KCE6"/>
<dbReference type="PANTHER" id="PTHR32263:SF5">
    <property type="entry name" value="INACTIVE POLY [ADP-RIBOSE] POLYMERASE SRO1-RELATED"/>
    <property type="match status" value="1"/>
</dbReference>
<keyword evidence="9" id="KW-1185">Reference proteome</keyword>
<evidence type="ECO:0000259" key="6">
    <source>
        <dbReference type="PROSITE" id="PS51879"/>
    </source>
</evidence>
<reference evidence="7 9" key="2">
    <citation type="journal article" date="2014" name="BMC Genomics">
        <title>An improved genome release (version Mt4.0) for the model legume Medicago truncatula.</title>
        <authorList>
            <person name="Tang H."/>
            <person name="Krishnakumar V."/>
            <person name="Bidwell S."/>
            <person name="Rosen B."/>
            <person name="Chan A."/>
            <person name="Zhou S."/>
            <person name="Gentzbittel L."/>
            <person name="Childs K.L."/>
            <person name="Yandell M."/>
            <person name="Gundlach H."/>
            <person name="Mayer K.F."/>
            <person name="Schwartz D.C."/>
            <person name="Town C.D."/>
        </authorList>
    </citation>
    <scope>GENOME REANNOTATION</scope>
    <source>
        <strain evidence="8 9">cv. Jemalong A17</strain>
    </source>
</reference>
<dbReference type="Proteomes" id="UP000002051">
    <property type="component" value="Chromosome 5"/>
</dbReference>
<evidence type="ECO:0000313" key="8">
    <source>
        <dbReference type="EnsemblPlants" id="AES95791"/>
    </source>
</evidence>
<comment type="subcellular location">
    <subcellularLocation>
        <location evidence="1">Nucleus</location>
    </subcellularLocation>
</comment>
<evidence type="ECO:0000313" key="7">
    <source>
        <dbReference type="EMBL" id="AES95791.2"/>
    </source>
</evidence>
<reference evidence="8" key="3">
    <citation type="submission" date="2015-04" db="UniProtKB">
        <authorList>
            <consortium name="EnsemblPlants"/>
        </authorList>
    </citation>
    <scope>IDENTIFICATION</scope>
    <source>
        <strain evidence="8">cv. Jemalong A17</strain>
    </source>
</reference>
<name>G7KCE6_MEDTR</name>
<evidence type="ECO:0000256" key="3">
    <source>
        <dbReference type="ARBA" id="ARBA00023016"/>
    </source>
</evidence>
<dbReference type="InterPro" id="IPR022003">
    <property type="entry name" value="RST"/>
</dbReference>
<evidence type="ECO:0000256" key="2">
    <source>
        <dbReference type="ARBA" id="ARBA00022473"/>
    </source>
</evidence>
<keyword evidence="4" id="KW-0539">Nucleus</keyword>
<dbReference type="PROSITE" id="PS51879">
    <property type="entry name" value="RST"/>
    <property type="match status" value="1"/>
</dbReference>
<evidence type="ECO:0000256" key="4">
    <source>
        <dbReference type="ARBA" id="ARBA00023242"/>
    </source>
</evidence>
<evidence type="ECO:0000313" key="9">
    <source>
        <dbReference type="Proteomes" id="UP000002051"/>
    </source>
</evidence>
<feature type="domain" description="RST" evidence="6">
    <location>
        <begin position="280"/>
        <end position="351"/>
    </location>
</feature>
<dbReference type="InterPro" id="IPR044964">
    <property type="entry name" value="RCD1/SRO1-5"/>
</dbReference>
<dbReference type="EnsemblPlants" id="AES95791">
    <property type="protein sequence ID" value="AES95791"/>
    <property type="gene ID" value="MTR_5g029580"/>
</dbReference>
<dbReference type="STRING" id="3880.G7KCE6"/>
<dbReference type="PANTHER" id="PTHR32263">
    <property type="entry name" value="INACTIVE POLY [ADP-RIBOSE] POLYMERASE SRO4-RELATED"/>
    <property type="match status" value="1"/>
</dbReference>
<keyword evidence="2" id="KW-0217">Developmental protein</keyword>
<dbReference type="Pfam" id="PF12174">
    <property type="entry name" value="RST"/>
    <property type="match status" value="1"/>
</dbReference>
<keyword evidence="3" id="KW-0346">Stress response</keyword>
<dbReference type="SUPFAM" id="SSF56399">
    <property type="entry name" value="ADP-ribosylation"/>
    <property type="match status" value="1"/>
</dbReference>
<organism evidence="7 9">
    <name type="scientific">Medicago truncatula</name>
    <name type="common">Barrel medic</name>
    <name type="synonym">Medicago tribuloides</name>
    <dbReference type="NCBI Taxonomy" id="3880"/>
    <lineage>
        <taxon>Eukaryota</taxon>
        <taxon>Viridiplantae</taxon>
        <taxon>Streptophyta</taxon>
        <taxon>Embryophyta</taxon>
        <taxon>Tracheophyta</taxon>
        <taxon>Spermatophyta</taxon>
        <taxon>Magnoliopsida</taxon>
        <taxon>eudicotyledons</taxon>
        <taxon>Gunneridae</taxon>
        <taxon>Pentapetalae</taxon>
        <taxon>rosids</taxon>
        <taxon>fabids</taxon>
        <taxon>Fabales</taxon>
        <taxon>Fabaceae</taxon>
        <taxon>Papilionoideae</taxon>
        <taxon>50 kb inversion clade</taxon>
        <taxon>NPAAA clade</taxon>
        <taxon>Hologalegina</taxon>
        <taxon>IRL clade</taxon>
        <taxon>Trifolieae</taxon>
        <taxon>Medicago</taxon>
    </lineage>
</organism>
<gene>
    <name evidence="7" type="ordered locus">MTR_5g029580</name>
</gene>
<evidence type="ECO:0000259" key="5">
    <source>
        <dbReference type="PROSITE" id="PS51059"/>
    </source>
</evidence>
<accession>A0A0C3XFK6</accession>
<proteinExistence type="predicted"/>
<feature type="domain" description="PARP catalytic" evidence="5">
    <location>
        <begin position="45"/>
        <end position="259"/>
    </location>
</feature>
<reference evidence="7 9" key="1">
    <citation type="journal article" date="2011" name="Nature">
        <title>The Medicago genome provides insight into the evolution of rhizobial symbioses.</title>
        <authorList>
            <person name="Young N.D."/>
            <person name="Debelle F."/>
            <person name="Oldroyd G.E."/>
            <person name="Geurts R."/>
            <person name="Cannon S.B."/>
            <person name="Udvardi M.K."/>
            <person name="Benedito V.A."/>
            <person name="Mayer K.F."/>
            <person name="Gouzy J."/>
            <person name="Schoof H."/>
            <person name="Van de Peer Y."/>
            <person name="Proost S."/>
            <person name="Cook D.R."/>
            <person name="Meyers B.C."/>
            <person name="Spannagl M."/>
            <person name="Cheung F."/>
            <person name="De Mita S."/>
            <person name="Krishnakumar V."/>
            <person name="Gundlach H."/>
            <person name="Zhou S."/>
            <person name="Mudge J."/>
            <person name="Bharti A.K."/>
            <person name="Murray J.D."/>
            <person name="Naoumkina M.A."/>
            <person name="Rosen B."/>
            <person name="Silverstein K.A."/>
            <person name="Tang H."/>
            <person name="Rombauts S."/>
            <person name="Zhao P.X."/>
            <person name="Zhou P."/>
            <person name="Barbe V."/>
            <person name="Bardou P."/>
            <person name="Bechner M."/>
            <person name="Bellec A."/>
            <person name="Berger A."/>
            <person name="Berges H."/>
            <person name="Bidwell S."/>
            <person name="Bisseling T."/>
            <person name="Choisne N."/>
            <person name="Couloux A."/>
            <person name="Denny R."/>
            <person name="Deshpande S."/>
            <person name="Dai X."/>
            <person name="Doyle J.J."/>
            <person name="Dudez A.M."/>
            <person name="Farmer A.D."/>
            <person name="Fouteau S."/>
            <person name="Franken C."/>
            <person name="Gibelin C."/>
            <person name="Gish J."/>
            <person name="Goldstein S."/>
            <person name="Gonzalez A.J."/>
            <person name="Green P.J."/>
            <person name="Hallab A."/>
            <person name="Hartog M."/>
            <person name="Hua A."/>
            <person name="Humphray S.J."/>
            <person name="Jeong D.H."/>
            <person name="Jing Y."/>
            <person name="Jocker A."/>
            <person name="Kenton S.M."/>
            <person name="Kim D.J."/>
            <person name="Klee K."/>
            <person name="Lai H."/>
            <person name="Lang C."/>
            <person name="Lin S."/>
            <person name="Macmil S.L."/>
            <person name="Magdelenat G."/>
            <person name="Matthews L."/>
            <person name="McCorrison J."/>
            <person name="Monaghan E.L."/>
            <person name="Mun J.H."/>
            <person name="Najar F.Z."/>
            <person name="Nicholson C."/>
            <person name="Noirot C."/>
            <person name="O'Bleness M."/>
            <person name="Paule C.R."/>
            <person name="Poulain J."/>
            <person name="Prion F."/>
            <person name="Qin B."/>
            <person name="Qu C."/>
            <person name="Retzel E.F."/>
            <person name="Riddle C."/>
            <person name="Sallet E."/>
            <person name="Samain S."/>
            <person name="Samson N."/>
            <person name="Sanders I."/>
            <person name="Saurat O."/>
            <person name="Scarpelli C."/>
            <person name="Schiex T."/>
            <person name="Segurens B."/>
            <person name="Severin A.J."/>
            <person name="Sherrier D.J."/>
            <person name="Shi R."/>
            <person name="Sims S."/>
            <person name="Singer S.R."/>
            <person name="Sinharoy S."/>
            <person name="Sterck L."/>
            <person name="Viollet A."/>
            <person name="Wang B.B."/>
            <person name="Wang K."/>
            <person name="Wang M."/>
            <person name="Wang X."/>
            <person name="Warfsmann J."/>
            <person name="Weissenbach J."/>
            <person name="White D.D."/>
            <person name="White J.D."/>
            <person name="Wiley G.B."/>
            <person name="Wincker P."/>
            <person name="Xing Y."/>
            <person name="Yang L."/>
            <person name="Yao Z."/>
            <person name="Ying F."/>
            <person name="Zhai J."/>
            <person name="Zhou L."/>
            <person name="Zuber A."/>
            <person name="Denarie J."/>
            <person name="Dixon R.A."/>
            <person name="May G.D."/>
            <person name="Schwartz D.C."/>
            <person name="Rogers J."/>
            <person name="Quetier F."/>
            <person name="Town C.D."/>
            <person name="Roe B.A."/>
        </authorList>
    </citation>
    <scope>NUCLEOTIDE SEQUENCE [LARGE SCALE GENOMIC DNA]</scope>
    <source>
        <strain evidence="7">A17</strain>
        <strain evidence="8 9">cv. Jemalong A17</strain>
    </source>
</reference>
<sequence length="364" mass="41599">MDTKLAKTLDGAALNKKREHATRCVADDSNDKVGSENTVVDIKQEPDVNLDAYTEYAFENLDVDSVQRMFLTGMTFLGFIESDIVEVYRNSGKSMQIRLDLFKMQVDITKEVKGDANVRYAWFASSKEELSTMMEHGFSHYELSPPKCLYGFGVHLATLPHPYVCSLFCDVDENGTKYLVLCRVIMENMELLRPNSDQVRPSGYEYDNGVDNIQCPKYYVVWNININTHIYPEFVVRFKSSLEAEGDVTNIFIYYLYIQPIYVCGMPQGKDFSTPSNNRRIPKSPWTSFRTLLDAIRNMVPSNIMDQITGYYEKLVTKKISRDEFVRKMRFIVGDNIMKAAITYSHFKRASGGGGSNGSNIKQE</sequence>
<accession>G7KCE6</accession>
<dbReference type="Gene3D" id="3.90.228.10">
    <property type="match status" value="1"/>
</dbReference>
<dbReference type="EMBL" id="CM001221">
    <property type="protein sequence ID" value="AES95791.2"/>
    <property type="molecule type" value="Genomic_DNA"/>
</dbReference>
<dbReference type="GO" id="GO:0005634">
    <property type="term" value="C:nucleus"/>
    <property type="evidence" value="ECO:0007669"/>
    <property type="project" value="UniProtKB-SubCell"/>
</dbReference>
<evidence type="ECO:0000256" key="1">
    <source>
        <dbReference type="ARBA" id="ARBA00004123"/>
    </source>
</evidence>
<dbReference type="GO" id="GO:0003950">
    <property type="term" value="F:NAD+ poly-ADP-ribosyltransferase activity"/>
    <property type="evidence" value="ECO:0007669"/>
    <property type="project" value="InterPro"/>
</dbReference>
<dbReference type="PROSITE" id="PS51059">
    <property type="entry name" value="PARP_CATALYTIC"/>
    <property type="match status" value="1"/>
</dbReference>
<protein>
    <submittedName>
        <fullName evidence="7">Inactive poly [ADP-ribose] polymerase SRO4</fullName>
    </submittedName>
</protein>
<dbReference type="HOGENOM" id="CLU_027033_1_0_1"/>
<dbReference type="InterPro" id="IPR012317">
    <property type="entry name" value="Poly(ADP-ribose)pol_cat_dom"/>
</dbReference>